<feature type="compositionally biased region" description="Basic residues" evidence="1">
    <location>
        <begin position="1"/>
        <end position="22"/>
    </location>
</feature>
<evidence type="ECO:0000256" key="1">
    <source>
        <dbReference type="SAM" id="MobiDB-lite"/>
    </source>
</evidence>
<name>A0A6G1HKB2_9PEZI</name>
<feature type="region of interest" description="Disordered" evidence="1">
    <location>
        <begin position="1"/>
        <end position="26"/>
    </location>
</feature>
<evidence type="ECO:0000313" key="3">
    <source>
        <dbReference type="Proteomes" id="UP000799640"/>
    </source>
</evidence>
<sequence>MTWKRGRRASRCRPVAHHRPGKRPLGGNLRHAARLSPLTAVTAARLAAVTAQPCCQIPSFRGTTTSRPARRAIRCRPAARFLDAVRCGRTIWTPTTAPAAASLSLNAAAAAPIESMPHRQAPSTRELSLERGASSARGCPQGNNLESPSAEERRPGYYGRNGEFKIRRKPVPREPGYYGVNNEFQIRKKPVPRHEYSES</sequence>
<feature type="region of interest" description="Disordered" evidence="1">
    <location>
        <begin position="114"/>
        <end position="183"/>
    </location>
</feature>
<dbReference type="Proteomes" id="UP000799640">
    <property type="component" value="Unassembled WGS sequence"/>
</dbReference>
<keyword evidence="3" id="KW-1185">Reference proteome</keyword>
<organism evidence="2 3">
    <name type="scientific">Trichodelitschia bisporula</name>
    <dbReference type="NCBI Taxonomy" id="703511"/>
    <lineage>
        <taxon>Eukaryota</taxon>
        <taxon>Fungi</taxon>
        <taxon>Dikarya</taxon>
        <taxon>Ascomycota</taxon>
        <taxon>Pezizomycotina</taxon>
        <taxon>Dothideomycetes</taxon>
        <taxon>Dothideomycetes incertae sedis</taxon>
        <taxon>Phaeotrichales</taxon>
        <taxon>Phaeotrichaceae</taxon>
        <taxon>Trichodelitschia</taxon>
    </lineage>
</organism>
<dbReference type="AlphaFoldDB" id="A0A6G1HKB2"/>
<protein>
    <submittedName>
        <fullName evidence="2">Uncharacterized protein</fullName>
    </submittedName>
</protein>
<dbReference type="EMBL" id="ML996706">
    <property type="protein sequence ID" value="KAF2396508.1"/>
    <property type="molecule type" value="Genomic_DNA"/>
</dbReference>
<evidence type="ECO:0000313" key="2">
    <source>
        <dbReference type="EMBL" id="KAF2396508.1"/>
    </source>
</evidence>
<gene>
    <name evidence="2" type="ORF">EJ06DRAFT_222392</name>
</gene>
<proteinExistence type="predicted"/>
<accession>A0A6G1HKB2</accession>
<reference evidence="2" key="1">
    <citation type="journal article" date="2020" name="Stud. Mycol.">
        <title>101 Dothideomycetes genomes: a test case for predicting lifestyles and emergence of pathogens.</title>
        <authorList>
            <person name="Haridas S."/>
            <person name="Albert R."/>
            <person name="Binder M."/>
            <person name="Bloem J."/>
            <person name="Labutti K."/>
            <person name="Salamov A."/>
            <person name="Andreopoulos B."/>
            <person name="Baker S."/>
            <person name="Barry K."/>
            <person name="Bills G."/>
            <person name="Bluhm B."/>
            <person name="Cannon C."/>
            <person name="Castanera R."/>
            <person name="Culley D."/>
            <person name="Daum C."/>
            <person name="Ezra D."/>
            <person name="Gonzalez J."/>
            <person name="Henrissat B."/>
            <person name="Kuo A."/>
            <person name="Liang C."/>
            <person name="Lipzen A."/>
            <person name="Lutzoni F."/>
            <person name="Magnuson J."/>
            <person name="Mondo S."/>
            <person name="Nolan M."/>
            <person name="Ohm R."/>
            <person name="Pangilinan J."/>
            <person name="Park H.-J."/>
            <person name="Ramirez L."/>
            <person name="Alfaro M."/>
            <person name="Sun H."/>
            <person name="Tritt A."/>
            <person name="Yoshinaga Y."/>
            <person name="Zwiers L.-H."/>
            <person name="Turgeon B."/>
            <person name="Goodwin S."/>
            <person name="Spatafora J."/>
            <person name="Crous P."/>
            <person name="Grigoriev I."/>
        </authorList>
    </citation>
    <scope>NUCLEOTIDE SEQUENCE</scope>
    <source>
        <strain evidence="2">CBS 262.69</strain>
    </source>
</reference>